<feature type="region of interest" description="Disordered" evidence="1">
    <location>
        <begin position="39"/>
        <end position="59"/>
    </location>
</feature>
<organism evidence="3 4">
    <name type="scientific">Panaeolus cyanescens</name>
    <dbReference type="NCBI Taxonomy" id="181874"/>
    <lineage>
        <taxon>Eukaryota</taxon>
        <taxon>Fungi</taxon>
        <taxon>Dikarya</taxon>
        <taxon>Basidiomycota</taxon>
        <taxon>Agaricomycotina</taxon>
        <taxon>Agaricomycetes</taxon>
        <taxon>Agaricomycetidae</taxon>
        <taxon>Agaricales</taxon>
        <taxon>Agaricineae</taxon>
        <taxon>Galeropsidaceae</taxon>
        <taxon>Panaeolus</taxon>
    </lineage>
</organism>
<feature type="domain" description="DUF6589" evidence="2">
    <location>
        <begin position="224"/>
        <end position="350"/>
    </location>
</feature>
<accession>A0A409WN87</accession>
<gene>
    <name evidence="3" type="ORF">CVT24_003795</name>
</gene>
<name>A0A409WN87_9AGAR</name>
<evidence type="ECO:0000256" key="1">
    <source>
        <dbReference type="SAM" id="MobiDB-lite"/>
    </source>
</evidence>
<dbReference type="STRING" id="181874.A0A409WN87"/>
<dbReference type="InParanoid" id="A0A409WN87"/>
<reference evidence="3 4" key="1">
    <citation type="journal article" date="2018" name="Evol. Lett.">
        <title>Horizontal gene cluster transfer increased hallucinogenic mushroom diversity.</title>
        <authorList>
            <person name="Reynolds H.T."/>
            <person name="Vijayakumar V."/>
            <person name="Gluck-Thaler E."/>
            <person name="Korotkin H.B."/>
            <person name="Matheny P.B."/>
            <person name="Slot J.C."/>
        </authorList>
    </citation>
    <scope>NUCLEOTIDE SEQUENCE [LARGE SCALE GENOMIC DNA]</scope>
    <source>
        <strain evidence="3 4">2629</strain>
    </source>
</reference>
<protein>
    <recommendedName>
        <fullName evidence="2">DUF6589 domain-containing protein</fullName>
    </recommendedName>
</protein>
<sequence length="710" mass="80298">MNTIRQVLDPGNLANMYCKSAPFTWSLLMVFTTSPNRYRKERQTTSHPQTSRDTWNDDEEVVQGSTPFEGTTGVEWKAQGFIRNPTFSIIFAISMMIFTRNSYSNLFPMLFGLFLEVGGSGSRVLSTLGMAGACVSKTTIERLKGILSADARRYAVMLMKSPTPYYLIFDNINIYLRKHQQRAFNKNDMIHATNAVAIALKNVPDDVHDLQAKLRNRGKRIHAKGSDITPTVDDQVKIKGAFEGLVAQLLLAYCPGSCSWSDRDVMLKNALDKMPSDRPLPVQKTDTRPLGVFNINEGSKHGIIKMIKELQVTSGLSEEEWASKSRIIAGDWLTTANFRSARRDRTNDIDAKHKGLLHRTWNAAKPNYADGKALIRHSLIARILYSLMLKLNITEWSKLSEWKPTPNDVTDFASYFVQTFANVSHAASAKKAQDDYLAHSIYFIRDALIFSEFEHAVSNADAGRVIRVLKFWAFSFRGAGLHNYAWECLEIVIRWKYELDEPMQNALERSWFVNWWGIPGRWIAADLYVEQLNFWVKRVFIPKGSGVTIDYIMEKGSSCVEIFRELSHKFSSTFGYADRARKHKEVKIEDDLRILCQDMLKASLHILTPDRPILVTPKPTKSRRSEILNDGKFSEFIRTTCWDSAFGYPADSVSSATQDSSQGLLVSDTAYDTTDSNPISTDDFNDVDDGDILQQRCAGFGSLGGGPEYM</sequence>
<dbReference type="Proteomes" id="UP000284842">
    <property type="component" value="Unassembled WGS sequence"/>
</dbReference>
<dbReference type="AlphaFoldDB" id="A0A409WN87"/>
<dbReference type="EMBL" id="NHTK01005390">
    <property type="protein sequence ID" value="PPQ79975.1"/>
    <property type="molecule type" value="Genomic_DNA"/>
</dbReference>
<comment type="caution">
    <text evidence="3">The sequence shown here is derived from an EMBL/GenBank/DDBJ whole genome shotgun (WGS) entry which is preliminary data.</text>
</comment>
<proteinExistence type="predicted"/>
<evidence type="ECO:0000313" key="3">
    <source>
        <dbReference type="EMBL" id="PPQ79975.1"/>
    </source>
</evidence>
<feature type="domain" description="DUF6589" evidence="2">
    <location>
        <begin position="353"/>
        <end position="583"/>
    </location>
</feature>
<dbReference type="Pfam" id="PF20231">
    <property type="entry name" value="DUF6589"/>
    <property type="match status" value="2"/>
</dbReference>
<evidence type="ECO:0000259" key="2">
    <source>
        <dbReference type="Pfam" id="PF20231"/>
    </source>
</evidence>
<evidence type="ECO:0000313" key="4">
    <source>
        <dbReference type="Proteomes" id="UP000284842"/>
    </source>
</evidence>
<dbReference type="InterPro" id="IPR046496">
    <property type="entry name" value="DUF6589"/>
</dbReference>
<keyword evidence="4" id="KW-1185">Reference proteome</keyword>
<dbReference type="OrthoDB" id="3207600at2759"/>